<proteinExistence type="predicted"/>
<dbReference type="EMBL" id="JAWJWF010000048">
    <property type="protein sequence ID" value="KAK6620113.1"/>
    <property type="molecule type" value="Genomic_DNA"/>
</dbReference>
<reference evidence="2 3" key="1">
    <citation type="submission" date="2023-09" db="EMBL/GenBank/DDBJ databases">
        <title>Genomes of two closely related lineages of the louse Polyplax serrata with different host specificities.</title>
        <authorList>
            <person name="Martinu J."/>
            <person name="Tarabai H."/>
            <person name="Stefka J."/>
            <person name="Hypsa V."/>
        </authorList>
    </citation>
    <scope>NUCLEOTIDE SEQUENCE [LARGE SCALE GENOMIC DNA]</scope>
    <source>
        <strain evidence="2">98ZLc_SE</strain>
    </source>
</reference>
<evidence type="ECO:0000313" key="3">
    <source>
        <dbReference type="Proteomes" id="UP001359485"/>
    </source>
</evidence>
<dbReference type="Proteomes" id="UP001359485">
    <property type="component" value="Unassembled WGS sequence"/>
</dbReference>
<sequence>MVQVQSRDHRYRRSTWTKTSTTKASVRWTSGPPEIPDVFRHGRIPPGCTREKGHRGDKTKHAKPKDTRKEVEHEATGV</sequence>
<accession>A0ABR1AIA7</accession>
<protein>
    <submittedName>
        <fullName evidence="2">Uncharacterized protein</fullName>
    </submittedName>
</protein>
<keyword evidence="3" id="KW-1185">Reference proteome</keyword>
<feature type="region of interest" description="Disordered" evidence="1">
    <location>
        <begin position="1"/>
        <end position="78"/>
    </location>
</feature>
<gene>
    <name evidence="2" type="ORF">RUM44_006513</name>
</gene>
<evidence type="ECO:0000313" key="2">
    <source>
        <dbReference type="EMBL" id="KAK6620113.1"/>
    </source>
</evidence>
<evidence type="ECO:0000256" key="1">
    <source>
        <dbReference type="SAM" id="MobiDB-lite"/>
    </source>
</evidence>
<comment type="caution">
    <text evidence="2">The sequence shown here is derived from an EMBL/GenBank/DDBJ whole genome shotgun (WGS) entry which is preliminary data.</text>
</comment>
<feature type="compositionally biased region" description="Basic and acidic residues" evidence="1">
    <location>
        <begin position="64"/>
        <end position="78"/>
    </location>
</feature>
<name>A0ABR1AIA7_POLSC</name>
<organism evidence="2 3">
    <name type="scientific">Polyplax serrata</name>
    <name type="common">Common mouse louse</name>
    <dbReference type="NCBI Taxonomy" id="468196"/>
    <lineage>
        <taxon>Eukaryota</taxon>
        <taxon>Metazoa</taxon>
        <taxon>Ecdysozoa</taxon>
        <taxon>Arthropoda</taxon>
        <taxon>Hexapoda</taxon>
        <taxon>Insecta</taxon>
        <taxon>Pterygota</taxon>
        <taxon>Neoptera</taxon>
        <taxon>Paraneoptera</taxon>
        <taxon>Psocodea</taxon>
        <taxon>Troctomorpha</taxon>
        <taxon>Phthiraptera</taxon>
        <taxon>Anoplura</taxon>
        <taxon>Polyplacidae</taxon>
        <taxon>Polyplax</taxon>
    </lineage>
</organism>